<dbReference type="AlphaFoldDB" id="A0A7W3YED0"/>
<keyword evidence="4" id="KW-1185">Reference proteome</keyword>
<dbReference type="EMBL" id="JACHTE010000006">
    <property type="protein sequence ID" value="MBB1088649.1"/>
    <property type="molecule type" value="Genomic_DNA"/>
</dbReference>
<evidence type="ECO:0000256" key="2">
    <source>
        <dbReference type="SAM" id="Phobius"/>
    </source>
</evidence>
<feature type="region of interest" description="Disordered" evidence="1">
    <location>
        <begin position="273"/>
        <end position="304"/>
    </location>
</feature>
<dbReference type="RefSeq" id="WP_182669436.1">
    <property type="nucleotide sequence ID" value="NZ_JACHTE010000006.1"/>
</dbReference>
<sequence length="534" mass="59220">MNVESITVALRPRTAWEAVELGTALTRRHAGAIWRPWLVQSVGVLAVLHLLGWALQAMWLVPLLMWWLKPVFDRIPLYVLSRAVFGSVPGTGETLRAQWHWGLRWMPAYLTWRRLSPVRALNLPVDLLEGGNAASARQRRRALVGPAYGVATLTTLLCLHFELALYLGFNFLAVLFIPAEQLAETAHTLWEAMLQPPTWLDVVQNLLTWLAITLVSPFYVGAGFGLYLNRRTEIEGWDIEVALRRLAARLARTGAAVVLVLACLAPLQWAHAQDTPGPARAPAPVETRDADDDAGAKEAPPTLPPVFGTLADDAALREGVERAMADPSVTPKRTVQRWKRIDREEEDEAELDTGPLQRFSRAMGKALGLLGEIGLWVVLAAVALLLTLTARHWWPWLQGATRRERRPDAEAVQAALPEHAPLPDDVPGAVRALWQDGRRRDALALLYRASVESMAARARVDLVPGATEATCLRAARRLPDAADRDAFETVVRTWQYAAYADRWPDTPHVEAMLDRIAARFGWGHRAPPPVEASA</sequence>
<organism evidence="3 4">
    <name type="scientific">Marilutibacter penaei</name>
    <dbReference type="NCBI Taxonomy" id="2759900"/>
    <lineage>
        <taxon>Bacteria</taxon>
        <taxon>Pseudomonadati</taxon>
        <taxon>Pseudomonadota</taxon>
        <taxon>Gammaproteobacteria</taxon>
        <taxon>Lysobacterales</taxon>
        <taxon>Lysobacteraceae</taxon>
        <taxon>Marilutibacter</taxon>
    </lineage>
</organism>
<keyword evidence="2" id="KW-0812">Transmembrane</keyword>
<evidence type="ECO:0000256" key="1">
    <source>
        <dbReference type="SAM" id="MobiDB-lite"/>
    </source>
</evidence>
<feature type="transmembrane region" description="Helical" evidence="2">
    <location>
        <begin position="250"/>
        <end position="270"/>
    </location>
</feature>
<feature type="transmembrane region" description="Helical" evidence="2">
    <location>
        <begin position="44"/>
        <end position="68"/>
    </location>
</feature>
<feature type="transmembrane region" description="Helical" evidence="2">
    <location>
        <begin position="147"/>
        <end position="169"/>
    </location>
</feature>
<keyword evidence="2" id="KW-1133">Transmembrane helix</keyword>
<evidence type="ECO:0000313" key="3">
    <source>
        <dbReference type="EMBL" id="MBB1088649.1"/>
    </source>
</evidence>
<comment type="caution">
    <text evidence="3">The sequence shown here is derived from an EMBL/GenBank/DDBJ whole genome shotgun (WGS) entry which is preliminary data.</text>
</comment>
<accession>A0A7W3YED0</accession>
<gene>
    <name evidence="3" type="ORF">H4F99_09125</name>
</gene>
<feature type="transmembrane region" description="Helical" evidence="2">
    <location>
        <begin position="206"/>
        <end position="229"/>
    </location>
</feature>
<proteinExistence type="predicted"/>
<keyword evidence="2" id="KW-0472">Membrane</keyword>
<dbReference type="Proteomes" id="UP000552587">
    <property type="component" value="Unassembled WGS sequence"/>
</dbReference>
<feature type="transmembrane region" description="Helical" evidence="2">
    <location>
        <begin position="373"/>
        <end position="394"/>
    </location>
</feature>
<name>A0A7W3YED0_9GAMM</name>
<reference evidence="3 4" key="1">
    <citation type="submission" date="2020-07" db="EMBL/GenBank/DDBJ databases">
        <authorList>
            <person name="Xu S."/>
            <person name="Li A."/>
        </authorList>
    </citation>
    <scope>NUCLEOTIDE SEQUENCE [LARGE SCALE GENOMIC DNA]</scope>
    <source>
        <strain evidence="3 4">SG-8</strain>
    </source>
</reference>
<evidence type="ECO:0000313" key="4">
    <source>
        <dbReference type="Proteomes" id="UP000552587"/>
    </source>
</evidence>
<protein>
    <submittedName>
        <fullName evidence="3">DUF4129 domain-containing protein</fullName>
    </submittedName>
</protein>